<dbReference type="Proteomes" id="UP000231586">
    <property type="component" value="Unassembled WGS sequence"/>
</dbReference>
<comment type="caution">
    <text evidence="1">The sequence shown here is derived from an EMBL/GenBank/DDBJ whole genome shotgun (WGS) entry which is preliminary data.</text>
</comment>
<dbReference type="EMBL" id="PGTZ01000006">
    <property type="protein sequence ID" value="PJI94512.1"/>
    <property type="molecule type" value="Genomic_DNA"/>
</dbReference>
<evidence type="ECO:0000313" key="1">
    <source>
        <dbReference type="EMBL" id="PJI94512.1"/>
    </source>
</evidence>
<reference evidence="1 2" key="1">
    <citation type="submission" date="2017-11" db="EMBL/GenBank/DDBJ databases">
        <title>Genomic Encyclopedia of Archaeal and Bacterial Type Strains, Phase II (KMG-II): From Individual Species to Whole Genera.</title>
        <authorList>
            <person name="Goeker M."/>
        </authorList>
    </citation>
    <scope>NUCLEOTIDE SEQUENCE [LARGE SCALE GENOMIC DNA]</scope>
    <source>
        <strain evidence="1 2">DSM 22413</strain>
    </source>
</reference>
<evidence type="ECO:0000313" key="2">
    <source>
        <dbReference type="Proteomes" id="UP000231586"/>
    </source>
</evidence>
<sequence>MHPDMIFRAAEIEHRQRLEESTLRRERLRFVSTRVTARTRNHEPSRRSA</sequence>
<protein>
    <submittedName>
        <fullName evidence="1">Uncharacterized protein</fullName>
    </submittedName>
</protein>
<organism evidence="1 2">
    <name type="scientific">Luteimicrobium subarcticum</name>
    <dbReference type="NCBI Taxonomy" id="620910"/>
    <lineage>
        <taxon>Bacteria</taxon>
        <taxon>Bacillati</taxon>
        <taxon>Actinomycetota</taxon>
        <taxon>Actinomycetes</taxon>
        <taxon>Micrococcales</taxon>
        <taxon>Luteimicrobium</taxon>
    </lineage>
</organism>
<proteinExistence type="predicted"/>
<accession>A0A2M8WUA3</accession>
<keyword evidence="2" id="KW-1185">Reference proteome</keyword>
<dbReference type="AlphaFoldDB" id="A0A2M8WUA3"/>
<name>A0A2M8WUA3_9MICO</name>
<gene>
    <name evidence="1" type="ORF">CLV34_0352</name>
</gene>